<feature type="transmembrane region" description="Helical" evidence="6">
    <location>
        <begin position="136"/>
        <end position="159"/>
    </location>
</feature>
<evidence type="ECO:0000256" key="6">
    <source>
        <dbReference type="SAM" id="Phobius"/>
    </source>
</evidence>
<feature type="transmembrane region" description="Helical" evidence="6">
    <location>
        <begin position="191"/>
        <end position="211"/>
    </location>
</feature>
<evidence type="ECO:0000256" key="4">
    <source>
        <dbReference type="ARBA" id="ARBA00022989"/>
    </source>
</evidence>
<keyword evidence="5 6" id="KW-0472">Membrane</keyword>
<dbReference type="AlphaFoldDB" id="A0ABD0MAU9"/>
<feature type="transmembrane region" description="Helical" evidence="6">
    <location>
        <begin position="99"/>
        <end position="124"/>
    </location>
</feature>
<evidence type="ECO:0000256" key="2">
    <source>
        <dbReference type="ARBA" id="ARBA00022448"/>
    </source>
</evidence>
<dbReference type="InterPro" id="IPR052983">
    <property type="entry name" value="MFS_Riboflavin_Transporter"/>
</dbReference>
<proteinExistence type="predicted"/>
<dbReference type="GO" id="GO:0016020">
    <property type="term" value="C:membrane"/>
    <property type="evidence" value="ECO:0007669"/>
    <property type="project" value="UniProtKB-SubCell"/>
</dbReference>
<reference evidence="7 8" key="1">
    <citation type="journal article" date="2023" name="Sci. Data">
        <title>Genome assembly of the Korean intertidal mud-creeper Batillaria attramentaria.</title>
        <authorList>
            <person name="Patra A.K."/>
            <person name="Ho P.T."/>
            <person name="Jun S."/>
            <person name="Lee S.J."/>
            <person name="Kim Y."/>
            <person name="Won Y.J."/>
        </authorList>
    </citation>
    <scope>NUCLEOTIDE SEQUENCE [LARGE SCALE GENOMIC DNA]</scope>
    <source>
        <strain evidence="7">Wonlab-2016</strain>
    </source>
</reference>
<evidence type="ECO:0000256" key="5">
    <source>
        <dbReference type="ARBA" id="ARBA00023136"/>
    </source>
</evidence>
<keyword evidence="4 6" id="KW-1133">Transmembrane helix</keyword>
<dbReference type="PANTHER" id="PTHR43385:SF1">
    <property type="entry name" value="RIBOFLAVIN TRANSPORTER RIBJ"/>
    <property type="match status" value="1"/>
</dbReference>
<name>A0ABD0MAU9_9CAEN</name>
<accession>A0ABD0MAU9</accession>
<evidence type="ECO:0000256" key="1">
    <source>
        <dbReference type="ARBA" id="ARBA00004141"/>
    </source>
</evidence>
<comment type="subcellular location">
    <subcellularLocation>
        <location evidence="1">Membrane</location>
        <topology evidence="1">Multi-pass membrane protein</topology>
    </subcellularLocation>
</comment>
<evidence type="ECO:0000313" key="7">
    <source>
        <dbReference type="EMBL" id="KAK7508481.1"/>
    </source>
</evidence>
<keyword evidence="8" id="KW-1185">Reference proteome</keyword>
<organism evidence="7 8">
    <name type="scientific">Batillaria attramentaria</name>
    <dbReference type="NCBI Taxonomy" id="370345"/>
    <lineage>
        <taxon>Eukaryota</taxon>
        <taxon>Metazoa</taxon>
        <taxon>Spiralia</taxon>
        <taxon>Lophotrochozoa</taxon>
        <taxon>Mollusca</taxon>
        <taxon>Gastropoda</taxon>
        <taxon>Caenogastropoda</taxon>
        <taxon>Sorbeoconcha</taxon>
        <taxon>Cerithioidea</taxon>
        <taxon>Batillariidae</taxon>
        <taxon>Batillaria</taxon>
    </lineage>
</organism>
<gene>
    <name evidence="7" type="ORF">BaRGS_00000047</name>
</gene>
<evidence type="ECO:0000313" key="8">
    <source>
        <dbReference type="Proteomes" id="UP001519460"/>
    </source>
</evidence>
<dbReference type="EMBL" id="JACVVK020000001">
    <property type="protein sequence ID" value="KAK7508481.1"/>
    <property type="molecule type" value="Genomic_DNA"/>
</dbReference>
<feature type="transmembrane region" description="Helical" evidence="6">
    <location>
        <begin position="56"/>
        <end position="79"/>
    </location>
</feature>
<dbReference type="SUPFAM" id="SSF103473">
    <property type="entry name" value="MFS general substrate transporter"/>
    <property type="match status" value="1"/>
</dbReference>
<dbReference type="InterPro" id="IPR036259">
    <property type="entry name" value="MFS_trans_sf"/>
</dbReference>
<sequence>MALTAQNMVMLRKVHCVIGGFCISFAAGQFLLLGNFGTYVESYMTERVNFRPKSKWFISAVIGCNLAAASVMMFVGGFLERRLGTSWATGARVLSYWVVQQSVAGTIILFGIFPGFGFGLLYGLPFSAMHKHTFHNLGLMYGLASSGYGVGAFVFNLLITGFTNPWNEKPDAVSKSGRHFSQPHILDRVPVTFLILAGIYTAFLPIAVTGVRDPPHSDELKILIKDPVKRRESRLVGNPGLPPRDLFKSKTFYVAWLSAFLIGMVYFLATGMYKARIPAA</sequence>
<keyword evidence="3 6" id="KW-0812">Transmembrane</keyword>
<comment type="caution">
    <text evidence="7">The sequence shown here is derived from an EMBL/GenBank/DDBJ whole genome shotgun (WGS) entry which is preliminary data.</text>
</comment>
<dbReference type="Proteomes" id="UP001519460">
    <property type="component" value="Unassembled WGS sequence"/>
</dbReference>
<keyword evidence="2" id="KW-0813">Transport</keyword>
<feature type="transmembrane region" description="Helical" evidence="6">
    <location>
        <begin position="252"/>
        <end position="273"/>
    </location>
</feature>
<feature type="transmembrane region" description="Helical" evidence="6">
    <location>
        <begin position="17"/>
        <end position="36"/>
    </location>
</feature>
<protein>
    <submittedName>
        <fullName evidence="7">Uncharacterized protein</fullName>
    </submittedName>
</protein>
<dbReference type="PANTHER" id="PTHR43385">
    <property type="entry name" value="RIBOFLAVIN TRANSPORTER RIBJ"/>
    <property type="match status" value="1"/>
</dbReference>
<evidence type="ECO:0000256" key="3">
    <source>
        <dbReference type="ARBA" id="ARBA00022692"/>
    </source>
</evidence>